<dbReference type="EMBL" id="BAABJO010000033">
    <property type="protein sequence ID" value="GAA5136092.1"/>
    <property type="molecule type" value="Genomic_DNA"/>
</dbReference>
<sequence>MVRFEVAEVWDLSTRGGFLVNGRTHKGVVAVGMALRDESTQRTWRVVGLQFPFPRELEEGTRTLVLGRTGAEPPAPGTHLVG</sequence>
<evidence type="ECO:0000313" key="2">
    <source>
        <dbReference type="Proteomes" id="UP001500804"/>
    </source>
</evidence>
<dbReference type="RefSeq" id="WP_345610657.1">
    <property type="nucleotide sequence ID" value="NZ_BAABJO010000033.1"/>
</dbReference>
<accession>A0ABP9NXK8</accession>
<proteinExistence type="predicted"/>
<name>A0ABP9NXK8_9PSEU</name>
<dbReference type="Proteomes" id="UP001500804">
    <property type="component" value="Unassembled WGS sequence"/>
</dbReference>
<comment type="caution">
    <text evidence="1">The sequence shown here is derived from an EMBL/GenBank/DDBJ whole genome shotgun (WGS) entry which is preliminary data.</text>
</comment>
<gene>
    <name evidence="1" type="ORF">GCM10023320_66690</name>
</gene>
<evidence type="ECO:0000313" key="1">
    <source>
        <dbReference type="EMBL" id="GAA5136092.1"/>
    </source>
</evidence>
<reference evidence="2" key="1">
    <citation type="journal article" date="2019" name="Int. J. Syst. Evol. Microbiol.">
        <title>The Global Catalogue of Microorganisms (GCM) 10K type strain sequencing project: providing services to taxonomists for standard genome sequencing and annotation.</title>
        <authorList>
            <consortium name="The Broad Institute Genomics Platform"/>
            <consortium name="The Broad Institute Genome Sequencing Center for Infectious Disease"/>
            <person name="Wu L."/>
            <person name="Ma J."/>
        </authorList>
    </citation>
    <scope>NUCLEOTIDE SEQUENCE [LARGE SCALE GENOMIC DNA]</scope>
    <source>
        <strain evidence="2">JCM 18302</strain>
    </source>
</reference>
<organism evidence="1 2">
    <name type="scientific">Pseudonocardia adelaidensis</name>
    <dbReference type="NCBI Taxonomy" id="648754"/>
    <lineage>
        <taxon>Bacteria</taxon>
        <taxon>Bacillati</taxon>
        <taxon>Actinomycetota</taxon>
        <taxon>Actinomycetes</taxon>
        <taxon>Pseudonocardiales</taxon>
        <taxon>Pseudonocardiaceae</taxon>
        <taxon>Pseudonocardia</taxon>
    </lineage>
</organism>
<protein>
    <submittedName>
        <fullName evidence="1">Uncharacterized protein</fullName>
    </submittedName>
</protein>
<keyword evidence="2" id="KW-1185">Reference proteome</keyword>